<dbReference type="Gene3D" id="3.40.50.1820">
    <property type="entry name" value="alpha/beta hydrolase"/>
    <property type="match status" value="1"/>
</dbReference>
<organism evidence="2 3">
    <name type="scientific">Lapillicoccus jejuensis</name>
    <dbReference type="NCBI Taxonomy" id="402171"/>
    <lineage>
        <taxon>Bacteria</taxon>
        <taxon>Bacillati</taxon>
        <taxon>Actinomycetota</taxon>
        <taxon>Actinomycetes</taxon>
        <taxon>Micrococcales</taxon>
        <taxon>Intrasporangiaceae</taxon>
        <taxon>Lapillicoccus</taxon>
    </lineage>
</organism>
<sequence length="249" mass="25902">MDPLGDLVDVPVPADLPGASRGLRAYVARPPGDGPHPGVVMVHEAFGLDDVMRRSADHLASMGYVVAAPDLFGAGRRLPCLVATFRSLRSGSGAAFDDLEATRRMLLARDDATGGVGVIGFCMGGGFALLLAQPGRGYDAASVNYGMLAQGDAQLDALAGGCPVVASYGAKDTALADVPPKLAAALEAHGTPYDVKRYGSAGHSFLNDAENAPWWLRPLLRVQGAGPEPVAAADAWRRIGEFFGTHLPR</sequence>
<feature type="domain" description="Dienelactone hydrolase" evidence="1">
    <location>
        <begin position="23"/>
        <end position="246"/>
    </location>
</feature>
<dbReference type="InterPro" id="IPR051049">
    <property type="entry name" value="Dienelactone_hydrolase-like"/>
</dbReference>
<dbReference type="SUPFAM" id="SSF53474">
    <property type="entry name" value="alpha/beta-Hydrolases"/>
    <property type="match status" value="1"/>
</dbReference>
<evidence type="ECO:0000259" key="1">
    <source>
        <dbReference type="Pfam" id="PF01738"/>
    </source>
</evidence>
<proteinExistence type="predicted"/>
<dbReference type="Pfam" id="PF01738">
    <property type="entry name" value="DLH"/>
    <property type="match status" value="1"/>
</dbReference>
<dbReference type="OrthoDB" id="3208682at2"/>
<dbReference type="RefSeq" id="WP_141850089.1">
    <property type="nucleotide sequence ID" value="NZ_BAAAPR010000019.1"/>
</dbReference>
<keyword evidence="3" id="KW-1185">Reference proteome</keyword>
<name>A0A542E6I5_9MICO</name>
<dbReference type="EMBL" id="VFMN01000001">
    <property type="protein sequence ID" value="TQJ10937.1"/>
    <property type="molecule type" value="Genomic_DNA"/>
</dbReference>
<evidence type="ECO:0000313" key="3">
    <source>
        <dbReference type="Proteomes" id="UP000317893"/>
    </source>
</evidence>
<evidence type="ECO:0000313" key="2">
    <source>
        <dbReference type="EMBL" id="TQJ10937.1"/>
    </source>
</evidence>
<dbReference type="AlphaFoldDB" id="A0A542E6I5"/>
<dbReference type="GO" id="GO:0016787">
    <property type="term" value="F:hydrolase activity"/>
    <property type="evidence" value="ECO:0007669"/>
    <property type="project" value="InterPro"/>
</dbReference>
<dbReference type="Proteomes" id="UP000317893">
    <property type="component" value="Unassembled WGS sequence"/>
</dbReference>
<accession>A0A542E6I5</accession>
<dbReference type="PANTHER" id="PTHR46623">
    <property type="entry name" value="CARBOXYMETHYLENEBUTENOLIDASE-RELATED"/>
    <property type="match status" value="1"/>
</dbReference>
<dbReference type="PANTHER" id="PTHR46623:SF6">
    <property type="entry name" value="ALPHA_BETA-HYDROLASES SUPERFAMILY PROTEIN"/>
    <property type="match status" value="1"/>
</dbReference>
<dbReference type="InterPro" id="IPR029058">
    <property type="entry name" value="AB_hydrolase_fold"/>
</dbReference>
<gene>
    <name evidence="2" type="ORF">FB458_4080</name>
</gene>
<reference evidence="2 3" key="1">
    <citation type="submission" date="2019-06" db="EMBL/GenBank/DDBJ databases">
        <title>Sequencing the genomes of 1000 actinobacteria strains.</title>
        <authorList>
            <person name="Klenk H.-P."/>
        </authorList>
    </citation>
    <scope>NUCLEOTIDE SEQUENCE [LARGE SCALE GENOMIC DNA]</scope>
    <source>
        <strain evidence="2 3">DSM 18607</strain>
    </source>
</reference>
<comment type="caution">
    <text evidence="2">The sequence shown here is derived from an EMBL/GenBank/DDBJ whole genome shotgun (WGS) entry which is preliminary data.</text>
</comment>
<dbReference type="InterPro" id="IPR002925">
    <property type="entry name" value="Dienelactn_hydro"/>
</dbReference>
<protein>
    <submittedName>
        <fullName evidence="2">Carboxymethylenebutenolidase</fullName>
    </submittedName>
</protein>